<reference evidence="3" key="1">
    <citation type="submission" date="2016-10" db="EMBL/GenBank/DDBJ databases">
        <authorList>
            <person name="Varghese N."/>
            <person name="Submissions S."/>
        </authorList>
    </citation>
    <scope>NUCLEOTIDE SEQUENCE [LARGE SCALE GENOMIC DNA]</scope>
    <source>
        <strain evidence="3">CGMCC 1.10971</strain>
    </source>
</reference>
<accession>A0A1I2TZH8</accession>
<keyword evidence="1" id="KW-0472">Membrane</keyword>
<dbReference type="AlphaFoldDB" id="A0A1I2TZH8"/>
<dbReference type="OrthoDB" id="8942869at2"/>
<keyword evidence="1" id="KW-1133">Transmembrane helix</keyword>
<organism evidence="2 3">
    <name type="scientific">Neptunomonas qingdaonensis</name>
    <dbReference type="NCBI Taxonomy" id="1045558"/>
    <lineage>
        <taxon>Bacteria</taxon>
        <taxon>Pseudomonadati</taxon>
        <taxon>Pseudomonadota</taxon>
        <taxon>Gammaproteobacteria</taxon>
        <taxon>Oceanospirillales</taxon>
        <taxon>Oceanospirillaceae</taxon>
        <taxon>Neptunomonas</taxon>
    </lineage>
</organism>
<keyword evidence="3" id="KW-1185">Reference proteome</keyword>
<dbReference type="Proteomes" id="UP000198623">
    <property type="component" value="Unassembled WGS sequence"/>
</dbReference>
<gene>
    <name evidence="2" type="ORF">SAMN05216175_111111</name>
</gene>
<sequence length="106" mass="11524">MNEALLIAGMFIVTFSVRYVLFAVAGRVHFPAWLSTGLGFVPPAVLTAIIMPAVLMPQGQLWVSPTNPWLLASLIAVITAFIRKDLLTTIVVGMLAFSLFRFGFGL</sequence>
<protein>
    <submittedName>
        <fullName evidence="2">Branched-chain amino acid transport protein</fullName>
    </submittedName>
</protein>
<feature type="transmembrane region" description="Helical" evidence="1">
    <location>
        <begin position="86"/>
        <end position="104"/>
    </location>
</feature>
<evidence type="ECO:0000256" key="1">
    <source>
        <dbReference type="SAM" id="Phobius"/>
    </source>
</evidence>
<dbReference type="Pfam" id="PF05437">
    <property type="entry name" value="AzlD"/>
    <property type="match status" value="1"/>
</dbReference>
<dbReference type="InterPro" id="IPR008407">
    <property type="entry name" value="Brnchd-chn_aa_trnsp_AzlD"/>
</dbReference>
<dbReference type="STRING" id="1045558.SAMN05216175_111111"/>
<proteinExistence type="predicted"/>
<evidence type="ECO:0000313" key="2">
    <source>
        <dbReference type="EMBL" id="SFG70312.1"/>
    </source>
</evidence>
<feature type="transmembrane region" description="Helical" evidence="1">
    <location>
        <begin position="32"/>
        <end position="55"/>
    </location>
</feature>
<dbReference type="RefSeq" id="WP_090728999.1">
    <property type="nucleotide sequence ID" value="NZ_FOOU01000011.1"/>
</dbReference>
<name>A0A1I2TZH8_9GAMM</name>
<feature type="transmembrane region" description="Helical" evidence="1">
    <location>
        <begin position="61"/>
        <end position="81"/>
    </location>
</feature>
<keyword evidence="1" id="KW-0812">Transmembrane</keyword>
<dbReference type="EMBL" id="FOOU01000011">
    <property type="protein sequence ID" value="SFG70312.1"/>
    <property type="molecule type" value="Genomic_DNA"/>
</dbReference>
<feature type="transmembrane region" description="Helical" evidence="1">
    <location>
        <begin position="6"/>
        <end position="25"/>
    </location>
</feature>
<evidence type="ECO:0000313" key="3">
    <source>
        <dbReference type="Proteomes" id="UP000198623"/>
    </source>
</evidence>